<dbReference type="PANTHER" id="PTHR10760">
    <property type="entry name" value="TORSIN"/>
    <property type="match status" value="1"/>
</dbReference>
<comment type="similarity">
    <text evidence="1">Belongs to the ClpA/ClpB family. Torsin subfamily.</text>
</comment>
<sequence>MLKRTFVLGLVLLASTPGIAFSAGISAGFAALGSLAYTSFDALRCKIFVCCNDVWIPSNIEGLSRELAEKLHGQHLVQRTVIGHVKGHMRTSNPPKALVLSFHGLTGVGKNFVSRIIAENIYKGGLRSPFVHLISATKEFPHEGMVEFYKAQLKSWIEGNMTRCGRSMFIFDEVDKLPPLLLDVIKPYMDYYDELGGVNYRRGIFLFLSNSGGSAIAQTVLDHWQSGKKRVSLELSEVEGKVTRAAVNSDSHQGLWHSQLISNHLITAFIPFLPLEKSHVKKCITDALIDRKYFKKRHTIPSEVIDSVLKELTFTPTTEQIFSSTGCKRVSEKVDYVMMDREVVGKESWNMPGGRKDEM</sequence>
<reference evidence="5" key="1">
    <citation type="submission" date="2025-08" db="UniProtKB">
        <authorList>
            <consortium name="RefSeq"/>
        </authorList>
    </citation>
    <scope>IDENTIFICATION</scope>
</reference>
<feature type="chain" id="PRO_5047039867" evidence="2">
    <location>
        <begin position="23"/>
        <end position="359"/>
    </location>
</feature>
<dbReference type="InterPro" id="IPR010448">
    <property type="entry name" value="Torsin"/>
</dbReference>
<dbReference type="PRINTS" id="PR00300">
    <property type="entry name" value="CLPPROTEASEA"/>
</dbReference>
<dbReference type="Pfam" id="PF21376">
    <property type="entry name" value="TOR1A_C"/>
    <property type="match status" value="1"/>
</dbReference>
<dbReference type="PANTHER" id="PTHR10760:SF2">
    <property type="entry name" value="LD13476P-RELATED"/>
    <property type="match status" value="1"/>
</dbReference>
<dbReference type="SUPFAM" id="SSF52540">
    <property type="entry name" value="P-loop containing nucleoside triphosphate hydrolases"/>
    <property type="match status" value="1"/>
</dbReference>
<dbReference type="Proteomes" id="UP000694888">
    <property type="component" value="Unplaced"/>
</dbReference>
<dbReference type="InterPro" id="IPR027417">
    <property type="entry name" value="P-loop_NTPase"/>
</dbReference>
<protein>
    <submittedName>
        <fullName evidence="5">Torsin-1A</fullName>
    </submittedName>
</protein>
<keyword evidence="2" id="KW-0732">Signal</keyword>
<gene>
    <name evidence="5" type="primary">LOC101854353</name>
</gene>
<dbReference type="Gene3D" id="3.40.50.300">
    <property type="entry name" value="P-loop containing nucleotide triphosphate hydrolases"/>
    <property type="match status" value="1"/>
</dbReference>
<dbReference type="Pfam" id="PF06309">
    <property type="entry name" value="Torsin"/>
    <property type="match status" value="1"/>
</dbReference>
<feature type="domain" description="Torsin-1A C-terminal" evidence="3">
    <location>
        <begin position="275"/>
        <end position="336"/>
    </location>
</feature>
<evidence type="ECO:0000256" key="2">
    <source>
        <dbReference type="SAM" id="SignalP"/>
    </source>
</evidence>
<dbReference type="InterPro" id="IPR049337">
    <property type="entry name" value="TOR1A_C"/>
</dbReference>
<evidence type="ECO:0000256" key="1">
    <source>
        <dbReference type="ARBA" id="ARBA00006235"/>
    </source>
</evidence>
<dbReference type="InterPro" id="IPR001270">
    <property type="entry name" value="ClpA/B"/>
</dbReference>
<evidence type="ECO:0000313" key="5">
    <source>
        <dbReference type="RefSeq" id="XP_005104539.1"/>
    </source>
</evidence>
<proteinExistence type="inferred from homology"/>
<accession>A0ABM0JYI7</accession>
<keyword evidence="4" id="KW-1185">Reference proteome</keyword>
<dbReference type="RefSeq" id="XP_005104539.1">
    <property type="nucleotide sequence ID" value="XM_005104482.3"/>
</dbReference>
<organism evidence="4 5">
    <name type="scientific">Aplysia californica</name>
    <name type="common">California sea hare</name>
    <dbReference type="NCBI Taxonomy" id="6500"/>
    <lineage>
        <taxon>Eukaryota</taxon>
        <taxon>Metazoa</taxon>
        <taxon>Spiralia</taxon>
        <taxon>Lophotrochozoa</taxon>
        <taxon>Mollusca</taxon>
        <taxon>Gastropoda</taxon>
        <taxon>Heterobranchia</taxon>
        <taxon>Euthyneura</taxon>
        <taxon>Tectipleura</taxon>
        <taxon>Aplysiida</taxon>
        <taxon>Aplysioidea</taxon>
        <taxon>Aplysiidae</taxon>
        <taxon>Aplysia</taxon>
    </lineage>
</organism>
<dbReference type="GeneID" id="101854353"/>
<name>A0ABM0JYI7_APLCA</name>
<evidence type="ECO:0000313" key="4">
    <source>
        <dbReference type="Proteomes" id="UP000694888"/>
    </source>
</evidence>
<feature type="signal peptide" evidence="2">
    <location>
        <begin position="1"/>
        <end position="22"/>
    </location>
</feature>
<evidence type="ECO:0000259" key="3">
    <source>
        <dbReference type="Pfam" id="PF21376"/>
    </source>
</evidence>